<keyword evidence="4" id="KW-0378">Hydrolase</keyword>
<dbReference type="GO" id="GO:0006260">
    <property type="term" value="P:DNA replication"/>
    <property type="evidence" value="ECO:0007669"/>
    <property type="project" value="UniProtKB-KW"/>
</dbReference>
<evidence type="ECO:0000313" key="13">
    <source>
        <dbReference type="Proteomes" id="UP000658382"/>
    </source>
</evidence>
<comment type="caution">
    <text evidence="12">The sequence shown here is derived from an EMBL/GenBank/DDBJ whole genome shotgun (WGS) entry which is preliminary data.</text>
</comment>
<keyword evidence="7" id="KW-0238">DNA-binding</keyword>
<dbReference type="Pfam" id="PF03796">
    <property type="entry name" value="DnaB_C"/>
    <property type="match status" value="1"/>
</dbReference>
<dbReference type="Proteomes" id="UP000658382">
    <property type="component" value="Unassembled WGS sequence"/>
</dbReference>
<dbReference type="AlphaFoldDB" id="A0A917UUG3"/>
<evidence type="ECO:0000256" key="8">
    <source>
        <dbReference type="ARBA" id="ARBA00023235"/>
    </source>
</evidence>
<keyword evidence="5 12" id="KW-0347">Helicase</keyword>
<dbReference type="SUPFAM" id="SSF52540">
    <property type="entry name" value="P-loop containing nucleoside triphosphate hydrolases"/>
    <property type="match status" value="1"/>
</dbReference>
<dbReference type="Gene3D" id="3.40.50.300">
    <property type="entry name" value="P-loop containing nucleotide triphosphate hydrolases"/>
    <property type="match status" value="1"/>
</dbReference>
<evidence type="ECO:0000256" key="6">
    <source>
        <dbReference type="ARBA" id="ARBA00022840"/>
    </source>
</evidence>
<dbReference type="InterPro" id="IPR007693">
    <property type="entry name" value="DNA_helicase_DnaB-like_N"/>
</dbReference>
<feature type="domain" description="SF4 helicase" evidence="11">
    <location>
        <begin position="149"/>
        <end position="414"/>
    </location>
</feature>
<dbReference type="InterPro" id="IPR016136">
    <property type="entry name" value="DNA_helicase_N/primase_C"/>
</dbReference>
<dbReference type="InterPro" id="IPR027417">
    <property type="entry name" value="P-loop_NTPase"/>
</dbReference>
<organism evidence="12 13">
    <name type="scientific">Lentibacillus kapialis</name>
    <dbReference type="NCBI Taxonomy" id="340214"/>
    <lineage>
        <taxon>Bacteria</taxon>
        <taxon>Bacillati</taxon>
        <taxon>Bacillota</taxon>
        <taxon>Bacilli</taxon>
        <taxon>Bacillales</taxon>
        <taxon>Bacillaceae</taxon>
        <taxon>Lentibacillus</taxon>
    </lineage>
</organism>
<keyword evidence="2" id="KW-0235">DNA replication</keyword>
<dbReference type="GO" id="GO:0003677">
    <property type="term" value="F:DNA binding"/>
    <property type="evidence" value="ECO:0007669"/>
    <property type="project" value="UniProtKB-KW"/>
</dbReference>
<evidence type="ECO:0000256" key="1">
    <source>
        <dbReference type="ARBA" id="ARBA00008428"/>
    </source>
</evidence>
<evidence type="ECO:0000256" key="5">
    <source>
        <dbReference type="ARBA" id="ARBA00022806"/>
    </source>
</evidence>
<evidence type="ECO:0000256" key="2">
    <source>
        <dbReference type="ARBA" id="ARBA00022705"/>
    </source>
</evidence>
<dbReference type="EC" id="5.6.2.3" evidence="9"/>
<dbReference type="EMBL" id="BMNQ01000004">
    <property type="protein sequence ID" value="GGJ86159.1"/>
    <property type="molecule type" value="Genomic_DNA"/>
</dbReference>
<evidence type="ECO:0000256" key="10">
    <source>
        <dbReference type="ARBA" id="ARBA00048954"/>
    </source>
</evidence>
<evidence type="ECO:0000256" key="7">
    <source>
        <dbReference type="ARBA" id="ARBA00023125"/>
    </source>
</evidence>
<dbReference type="RefSeq" id="WP_268238639.1">
    <property type="nucleotide sequence ID" value="NZ_BMNQ01000004.1"/>
</dbReference>
<evidence type="ECO:0000256" key="9">
    <source>
        <dbReference type="ARBA" id="ARBA00044969"/>
    </source>
</evidence>
<comment type="similarity">
    <text evidence="1">Belongs to the helicase family. DnaB subfamily.</text>
</comment>
<evidence type="ECO:0000313" key="12">
    <source>
        <dbReference type="EMBL" id="GGJ86159.1"/>
    </source>
</evidence>
<accession>A0A917UUG3</accession>
<evidence type="ECO:0000256" key="3">
    <source>
        <dbReference type="ARBA" id="ARBA00022741"/>
    </source>
</evidence>
<protein>
    <recommendedName>
        <fullName evidence="9">DNA 5'-3' helicase</fullName>
        <ecNumber evidence="9">5.6.2.3</ecNumber>
    </recommendedName>
</protein>
<gene>
    <name evidence="12" type="ORF">GCM10007063_05840</name>
</gene>
<name>A0A917UUG3_9BACI</name>
<keyword evidence="6" id="KW-0067">ATP-binding</keyword>
<dbReference type="CDD" id="cd00984">
    <property type="entry name" value="DnaB_C"/>
    <property type="match status" value="1"/>
</dbReference>
<dbReference type="Gene3D" id="1.10.860.10">
    <property type="entry name" value="DNAb Helicase, Chain A"/>
    <property type="match status" value="1"/>
</dbReference>
<dbReference type="PROSITE" id="PS51199">
    <property type="entry name" value="SF4_HELICASE"/>
    <property type="match status" value="1"/>
</dbReference>
<dbReference type="GO" id="GO:0016787">
    <property type="term" value="F:hydrolase activity"/>
    <property type="evidence" value="ECO:0007669"/>
    <property type="project" value="UniProtKB-KW"/>
</dbReference>
<evidence type="ECO:0000259" key="11">
    <source>
        <dbReference type="PROSITE" id="PS51199"/>
    </source>
</evidence>
<keyword evidence="3" id="KW-0547">Nucleotide-binding</keyword>
<keyword evidence="13" id="KW-1185">Reference proteome</keyword>
<dbReference type="InterPro" id="IPR036185">
    <property type="entry name" value="DNA_heli_DnaB-like_N_sf"/>
</dbReference>
<dbReference type="GO" id="GO:0005524">
    <property type="term" value="F:ATP binding"/>
    <property type="evidence" value="ECO:0007669"/>
    <property type="project" value="UniProtKB-KW"/>
</dbReference>
<dbReference type="PANTHER" id="PTHR30153:SF2">
    <property type="entry name" value="REPLICATIVE DNA HELICASE"/>
    <property type="match status" value="1"/>
</dbReference>
<dbReference type="GO" id="GO:0005829">
    <property type="term" value="C:cytosol"/>
    <property type="evidence" value="ECO:0007669"/>
    <property type="project" value="TreeGrafter"/>
</dbReference>
<keyword evidence="8" id="KW-0413">Isomerase</keyword>
<evidence type="ECO:0000256" key="4">
    <source>
        <dbReference type="ARBA" id="ARBA00022801"/>
    </source>
</evidence>
<dbReference type="Pfam" id="PF00772">
    <property type="entry name" value="DnaB"/>
    <property type="match status" value="1"/>
</dbReference>
<reference evidence="12" key="1">
    <citation type="journal article" date="2014" name="Int. J. Syst. Evol. Microbiol.">
        <title>Complete genome sequence of Corynebacterium casei LMG S-19264T (=DSM 44701T), isolated from a smear-ripened cheese.</title>
        <authorList>
            <consortium name="US DOE Joint Genome Institute (JGI-PGF)"/>
            <person name="Walter F."/>
            <person name="Albersmeier A."/>
            <person name="Kalinowski J."/>
            <person name="Ruckert C."/>
        </authorList>
    </citation>
    <scope>NUCLEOTIDE SEQUENCE</scope>
    <source>
        <strain evidence="12">JCM 12580</strain>
    </source>
</reference>
<sequence>MNYLEREILGCFLKDNTLVKETVIQINQFQDESSKLLFQSMLKLAEENKAIDQVTLLSDNYDYIQQMGGPDFITQLEATGDIENFESYERSFIDDYKKRESERIAKDWLARDSNNDELISELQKLDDVNLAKGQDKQETLKQLADEPYMEIDRNGVPTGLKDLDGLLGGFRNQSSYIMGARPSMGKTATMLKFALSASMNGFVPLMFSLEMGEKSLVRRLIATVGNINLFLTRNPGELIESKKESWKQAVNELYALDYEIYDKPMQTIPNIRSEIRRAKRKHEGKQIIVFIDYLTLIHNPGKFNSDHAKVSDISARLKAISKEYDCPVVTLAQLSRGVEQRQDKRPMLSDLRESGSIEQDADAVMFLYRDSYYNKEQDDNELEIIVAKHRDGPTGTATVYYNKTTGKMGDLTDY</sequence>
<dbReference type="SUPFAM" id="SSF48024">
    <property type="entry name" value="N-terminal domain of DnaB helicase"/>
    <property type="match status" value="1"/>
</dbReference>
<reference evidence="12" key="2">
    <citation type="submission" date="2020-09" db="EMBL/GenBank/DDBJ databases">
        <authorList>
            <person name="Sun Q."/>
            <person name="Ohkuma M."/>
        </authorList>
    </citation>
    <scope>NUCLEOTIDE SEQUENCE</scope>
    <source>
        <strain evidence="12">JCM 12580</strain>
    </source>
</reference>
<proteinExistence type="inferred from homology"/>
<dbReference type="InterPro" id="IPR007694">
    <property type="entry name" value="DNA_helicase_DnaB-like_C"/>
</dbReference>
<comment type="catalytic activity">
    <reaction evidence="10">
        <text>ATP + H2O = ADP + phosphate + H(+)</text>
        <dbReference type="Rhea" id="RHEA:13065"/>
        <dbReference type="ChEBI" id="CHEBI:15377"/>
        <dbReference type="ChEBI" id="CHEBI:15378"/>
        <dbReference type="ChEBI" id="CHEBI:30616"/>
        <dbReference type="ChEBI" id="CHEBI:43474"/>
        <dbReference type="ChEBI" id="CHEBI:456216"/>
        <dbReference type="EC" id="5.6.2.3"/>
    </reaction>
</comment>
<dbReference type="GO" id="GO:0043139">
    <property type="term" value="F:5'-3' DNA helicase activity"/>
    <property type="evidence" value="ECO:0007669"/>
    <property type="project" value="UniProtKB-EC"/>
</dbReference>
<dbReference type="PANTHER" id="PTHR30153">
    <property type="entry name" value="REPLICATIVE DNA HELICASE DNAB"/>
    <property type="match status" value="1"/>
</dbReference>